<dbReference type="Gramene" id="PGSC0003DMT400091284">
    <property type="protein sequence ID" value="PGSC0003DMT400091284"/>
    <property type="gene ID" value="PGSC0003DMG400040855"/>
</dbReference>
<evidence type="ECO:0000256" key="2">
    <source>
        <dbReference type="SAM" id="SignalP"/>
    </source>
</evidence>
<organism evidence="3 4">
    <name type="scientific">Solanum tuberosum</name>
    <name type="common">Potato</name>
    <dbReference type="NCBI Taxonomy" id="4113"/>
    <lineage>
        <taxon>Eukaryota</taxon>
        <taxon>Viridiplantae</taxon>
        <taxon>Streptophyta</taxon>
        <taxon>Embryophyta</taxon>
        <taxon>Tracheophyta</taxon>
        <taxon>Spermatophyta</taxon>
        <taxon>Magnoliopsida</taxon>
        <taxon>eudicotyledons</taxon>
        <taxon>Gunneridae</taxon>
        <taxon>Pentapetalae</taxon>
        <taxon>asterids</taxon>
        <taxon>lamiids</taxon>
        <taxon>Solanales</taxon>
        <taxon>Solanaceae</taxon>
        <taxon>Solanoideae</taxon>
        <taxon>Solaneae</taxon>
        <taxon>Solanum</taxon>
    </lineage>
</organism>
<dbReference type="PaxDb" id="4113-PGSC0003DMT400091284"/>
<dbReference type="EnsemblPlants" id="PGSC0003DMT400091284">
    <property type="protein sequence ID" value="PGSC0003DMT400091284"/>
    <property type="gene ID" value="PGSC0003DMG400040855"/>
</dbReference>
<keyword evidence="4" id="KW-1185">Reference proteome</keyword>
<sequence length="71" mass="7835">MTLILTLVVSFVVDQGSEVLDMITRRANARRMEGSNVDQEVPPQVPPQAPPQAPIDPLNENVTNAEFRSSF</sequence>
<dbReference type="Proteomes" id="UP000011115">
    <property type="component" value="Unassembled WGS sequence"/>
</dbReference>
<evidence type="ECO:0000256" key="1">
    <source>
        <dbReference type="SAM" id="MobiDB-lite"/>
    </source>
</evidence>
<feature type="chain" id="PRO_5004013921" evidence="2">
    <location>
        <begin position="17"/>
        <end position="71"/>
    </location>
</feature>
<name>M1DM94_SOLTU</name>
<proteinExistence type="predicted"/>
<reference evidence="4" key="1">
    <citation type="journal article" date="2011" name="Nature">
        <title>Genome sequence and analysis of the tuber crop potato.</title>
        <authorList>
            <consortium name="The Potato Genome Sequencing Consortium"/>
        </authorList>
    </citation>
    <scope>NUCLEOTIDE SEQUENCE [LARGE SCALE GENOMIC DNA]</scope>
    <source>
        <strain evidence="4">cv. DM1-3 516 R44</strain>
    </source>
</reference>
<accession>M1DM94</accession>
<dbReference type="InParanoid" id="M1DM94"/>
<evidence type="ECO:0000313" key="3">
    <source>
        <dbReference type="EnsemblPlants" id="PGSC0003DMT400091284"/>
    </source>
</evidence>
<dbReference type="AlphaFoldDB" id="M1DM94"/>
<dbReference type="HOGENOM" id="CLU_2744958_0_0_1"/>
<reference evidence="3" key="2">
    <citation type="submission" date="2015-06" db="UniProtKB">
        <authorList>
            <consortium name="EnsemblPlants"/>
        </authorList>
    </citation>
    <scope>IDENTIFICATION</scope>
    <source>
        <strain evidence="3">DM1-3 516 R44</strain>
    </source>
</reference>
<feature type="region of interest" description="Disordered" evidence="1">
    <location>
        <begin position="32"/>
        <end position="59"/>
    </location>
</feature>
<feature type="compositionally biased region" description="Pro residues" evidence="1">
    <location>
        <begin position="43"/>
        <end position="54"/>
    </location>
</feature>
<evidence type="ECO:0000313" key="4">
    <source>
        <dbReference type="Proteomes" id="UP000011115"/>
    </source>
</evidence>
<feature type="signal peptide" evidence="2">
    <location>
        <begin position="1"/>
        <end position="16"/>
    </location>
</feature>
<protein>
    <submittedName>
        <fullName evidence="3">Uncharacterized protein</fullName>
    </submittedName>
</protein>
<keyword evidence="2" id="KW-0732">Signal</keyword>